<sequence length="75" mass="8400">MGTLPKTFSCVWVRKCQGKIRTYFISTMCSKKADVGTDGHMRGQTARRMTPAEVVFGLVKAKHKETMRDAMGCLD</sequence>
<protein>
    <submittedName>
        <fullName evidence="1">Uncharacterized protein</fullName>
    </submittedName>
</protein>
<dbReference type="AlphaFoldDB" id="A0A6G1QKD8"/>
<keyword evidence="2" id="KW-1185">Reference proteome</keyword>
<dbReference type="EMBL" id="CM015729">
    <property type="protein sequence ID" value="KAF3702849.1"/>
    <property type="molecule type" value="Genomic_DNA"/>
</dbReference>
<dbReference type="Proteomes" id="UP000503349">
    <property type="component" value="Chromosome 18"/>
</dbReference>
<accession>A0A6G1QKD8</accession>
<proteinExistence type="predicted"/>
<evidence type="ECO:0000313" key="2">
    <source>
        <dbReference type="Proteomes" id="UP000503349"/>
    </source>
</evidence>
<organism evidence="1 2">
    <name type="scientific">Channa argus</name>
    <name type="common">Northern snakehead</name>
    <name type="synonym">Ophicephalus argus</name>
    <dbReference type="NCBI Taxonomy" id="215402"/>
    <lineage>
        <taxon>Eukaryota</taxon>
        <taxon>Metazoa</taxon>
        <taxon>Chordata</taxon>
        <taxon>Craniata</taxon>
        <taxon>Vertebrata</taxon>
        <taxon>Euteleostomi</taxon>
        <taxon>Actinopterygii</taxon>
        <taxon>Neopterygii</taxon>
        <taxon>Teleostei</taxon>
        <taxon>Neoteleostei</taxon>
        <taxon>Acanthomorphata</taxon>
        <taxon>Anabantaria</taxon>
        <taxon>Anabantiformes</taxon>
        <taxon>Channoidei</taxon>
        <taxon>Channidae</taxon>
        <taxon>Channa</taxon>
    </lineage>
</organism>
<reference evidence="1 2" key="1">
    <citation type="submission" date="2019-02" db="EMBL/GenBank/DDBJ databases">
        <title>Opniocepnalus argus genome.</title>
        <authorList>
            <person name="Zhou C."/>
            <person name="Xiao S."/>
        </authorList>
    </citation>
    <scope>NUCLEOTIDE SEQUENCE [LARGE SCALE GENOMIC DNA]</scope>
    <source>
        <strain evidence="1">OARG1902GOOAL</strain>
        <tissue evidence="1">Muscle</tissue>
    </source>
</reference>
<reference evidence="2" key="2">
    <citation type="submission" date="2019-02" db="EMBL/GenBank/DDBJ databases">
        <title>Opniocepnalus argus Var Kimnra genome.</title>
        <authorList>
            <person name="Zhou C."/>
            <person name="Xiao S."/>
        </authorList>
    </citation>
    <scope>NUCLEOTIDE SEQUENCE [LARGE SCALE GENOMIC DNA]</scope>
</reference>
<evidence type="ECO:0000313" key="1">
    <source>
        <dbReference type="EMBL" id="KAF3702849.1"/>
    </source>
</evidence>
<gene>
    <name evidence="1" type="ORF">EXN66_Car018537</name>
</gene>
<name>A0A6G1QKD8_CHAAH</name>